<sequence length="136" mass="14008">MISRTAAANRKIATRLSAFALAAGMGALLAVPSAHASRFDGSWDMLLQTTNGHCGKIKIDVAVTGGEISATGGRFVFHKIALGGHVGPAGHVNIKGIAGPRTAWGTGRFGREHAQGKWHGVGPSGKCNGVWAAERV</sequence>
<dbReference type="EMBL" id="MASI01000001">
    <property type="protein sequence ID" value="ODA68723.1"/>
    <property type="molecule type" value="Genomic_DNA"/>
</dbReference>
<evidence type="ECO:0000256" key="1">
    <source>
        <dbReference type="SAM" id="SignalP"/>
    </source>
</evidence>
<comment type="caution">
    <text evidence="2">The sequence shown here is derived from an EMBL/GenBank/DDBJ whole genome shotgun (WGS) entry which is preliminary data.</text>
</comment>
<keyword evidence="1" id="KW-0732">Signal</keyword>
<reference evidence="2 3" key="1">
    <citation type="submission" date="2016-07" db="EMBL/GenBank/DDBJ databases">
        <title>Draft genome sequence of Methyloligella halotolerans C2T (VKM B-2706T=CCUG 61687T=DSM 25045T), a halotolerant polyhydroxybutyrate accumulating methylotroph.</title>
        <authorList>
            <person name="Vasilenko O.V."/>
            <person name="Doronina N.V."/>
            <person name="Poroshina M.N."/>
            <person name="Tarlachkov S.V."/>
            <person name="Trotsenko Y.A."/>
        </authorList>
    </citation>
    <scope>NUCLEOTIDE SEQUENCE [LARGE SCALE GENOMIC DNA]</scope>
    <source>
        <strain evidence="2 3">VKM B-2706</strain>
    </source>
</reference>
<keyword evidence="3" id="KW-1185">Reference proteome</keyword>
<name>A0A1E2S2I4_9HYPH</name>
<proteinExistence type="predicted"/>
<dbReference type="AlphaFoldDB" id="A0A1E2S2I4"/>
<dbReference type="Proteomes" id="UP000095087">
    <property type="component" value="Unassembled WGS sequence"/>
</dbReference>
<dbReference type="RefSeq" id="WP_069093967.1">
    <property type="nucleotide sequence ID" value="NZ_MASI01000001.1"/>
</dbReference>
<accession>A0A1E2S2I4</accession>
<dbReference type="OrthoDB" id="7933613at2"/>
<feature type="signal peptide" evidence="1">
    <location>
        <begin position="1"/>
        <end position="36"/>
    </location>
</feature>
<evidence type="ECO:0000313" key="3">
    <source>
        <dbReference type="Proteomes" id="UP000095087"/>
    </source>
</evidence>
<feature type="chain" id="PRO_5009116646" description="DUF2147 domain-containing protein" evidence="1">
    <location>
        <begin position="37"/>
        <end position="136"/>
    </location>
</feature>
<evidence type="ECO:0008006" key="4">
    <source>
        <dbReference type="Google" id="ProtNLM"/>
    </source>
</evidence>
<gene>
    <name evidence="2" type="ORF">A7A08_00555</name>
</gene>
<evidence type="ECO:0000313" key="2">
    <source>
        <dbReference type="EMBL" id="ODA68723.1"/>
    </source>
</evidence>
<protein>
    <recommendedName>
        <fullName evidence="4">DUF2147 domain-containing protein</fullName>
    </recommendedName>
</protein>
<organism evidence="2 3">
    <name type="scientific">Methyloligella halotolerans</name>
    <dbReference type="NCBI Taxonomy" id="1177755"/>
    <lineage>
        <taxon>Bacteria</taxon>
        <taxon>Pseudomonadati</taxon>
        <taxon>Pseudomonadota</taxon>
        <taxon>Alphaproteobacteria</taxon>
        <taxon>Hyphomicrobiales</taxon>
        <taxon>Hyphomicrobiaceae</taxon>
        <taxon>Methyloligella</taxon>
    </lineage>
</organism>